<dbReference type="AlphaFoldDB" id="A0A250WPT3"/>
<dbReference type="InterPro" id="IPR008011">
    <property type="entry name" value="Complex1_LYR_dom"/>
</dbReference>
<dbReference type="Proteomes" id="UP000232323">
    <property type="component" value="Unassembled WGS sequence"/>
</dbReference>
<feature type="domain" description="Complex 1 LYR protein" evidence="2">
    <location>
        <begin position="19"/>
        <end position="79"/>
    </location>
</feature>
<evidence type="ECO:0000313" key="3">
    <source>
        <dbReference type="EMBL" id="GAX72838.1"/>
    </source>
</evidence>
<evidence type="ECO:0000256" key="1">
    <source>
        <dbReference type="SAM" id="MobiDB-lite"/>
    </source>
</evidence>
<feature type="compositionally biased region" description="Gly residues" evidence="1">
    <location>
        <begin position="110"/>
        <end position="129"/>
    </location>
</feature>
<gene>
    <name evidence="3" type="ORF">CEUSTIGMA_g293.t1</name>
</gene>
<feature type="region of interest" description="Disordered" evidence="1">
    <location>
        <begin position="95"/>
        <end position="129"/>
    </location>
</feature>
<accession>A0A250WPT3</accession>
<dbReference type="EMBL" id="BEGY01000001">
    <property type="protein sequence ID" value="GAX72838.1"/>
    <property type="molecule type" value="Genomic_DNA"/>
</dbReference>
<dbReference type="Pfam" id="PF05347">
    <property type="entry name" value="Complex1_LYR"/>
    <property type="match status" value="1"/>
</dbReference>
<dbReference type="PANTHER" id="PTHR47484">
    <property type="entry name" value="COMPLEX 1 PROTEIN CONTAINING PROTEIN, EXPRESSED"/>
    <property type="match status" value="1"/>
</dbReference>
<dbReference type="InterPro" id="IPR045298">
    <property type="entry name" value="Complex1_LYR_LYRM7"/>
</dbReference>
<evidence type="ECO:0000259" key="2">
    <source>
        <dbReference type="Pfam" id="PF05347"/>
    </source>
</evidence>
<name>A0A250WPT3_9CHLO</name>
<organism evidence="3 4">
    <name type="scientific">Chlamydomonas eustigma</name>
    <dbReference type="NCBI Taxonomy" id="1157962"/>
    <lineage>
        <taxon>Eukaryota</taxon>
        <taxon>Viridiplantae</taxon>
        <taxon>Chlorophyta</taxon>
        <taxon>core chlorophytes</taxon>
        <taxon>Chlorophyceae</taxon>
        <taxon>CS clade</taxon>
        <taxon>Chlamydomonadales</taxon>
        <taxon>Chlamydomonadaceae</taxon>
        <taxon>Chlamydomonas</taxon>
    </lineage>
</organism>
<proteinExistence type="predicted"/>
<sequence length="129" mass="14900">MAKASRKFQEGPRILTTRREALHLYREIRRYTNLFVWKDDKGVMWRDVLRANARKEYEAARHENDPEIINKLIITGRDAVHRVVESFWRRRNQIIQDEASRQESSSNVNGGRGGLSAPGYEGGGSQKSS</sequence>
<protein>
    <recommendedName>
        <fullName evidence="2">Complex 1 LYR protein domain-containing protein</fullName>
    </recommendedName>
</protein>
<evidence type="ECO:0000313" key="4">
    <source>
        <dbReference type="Proteomes" id="UP000232323"/>
    </source>
</evidence>
<dbReference type="GO" id="GO:0005739">
    <property type="term" value="C:mitochondrion"/>
    <property type="evidence" value="ECO:0007669"/>
    <property type="project" value="GOC"/>
</dbReference>
<dbReference type="CDD" id="cd20267">
    <property type="entry name" value="Complex1_LYR_LYRM7"/>
    <property type="match status" value="1"/>
</dbReference>
<dbReference type="PANTHER" id="PTHR47484:SF1">
    <property type="entry name" value="COMPLEX 1 PROTEIN CONTAINING PROTEIN, EXPRESSED"/>
    <property type="match status" value="1"/>
</dbReference>
<comment type="caution">
    <text evidence="3">The sequence shown here is derived from an EMBL/GenBank/DDBJ whole genome shotgun (WGS) entry which is preliminary data.</text>
</comment>
<dbReference type="GO" id="GO:0034551">
    <property type="term" value="P:mitochondrial respiratory chain complex III assembly"/>
    <property type="evidence" value="ECO:0007669"/>
    <property type="project" value="InterPro"/>
</dbReference>
<reference evidence="3 4" key="1">
    <citation type="submission" date="2017-08" db="EMBL/GenBank/DDBJ databases">
        <title>Acidophilic green algal genome provides insights into adaptation to an acidic environment.</title>
        <authorList>
            <person name="Hirooka S."/>
            <person name="Hirose Y."/>
            <person name="Kanesaki Y."/>
            <person name="Higuchi S."/>
            <person name="Fujiwara T."/>
            <person name="Onuma R."/>
            <person name="Era A."/>
            <person name="Ohbayashi R."/>
            <person name="Uzuka A."/>
            <person name="Nozaki H."/>
            <person name="Yoshikawa H."/>
            <person name="Miyagishima S.Y."/>
        </authorList>
    </citation>
    <scope>NUCLEOTIDE SEQUENCE [LARGE SCALE GENOMIC DNA]</scope>
    <source>
        <strain evidence="3 4">NIES-2499</strain>
    </source>
</reference>
<keyword evidence="4" id="KW-1185">Reference proteome</keyword>
<dbReference type="OrthoDB" id="74240at2759"/>